<dbReference type="Proteomes" id="UP000292052">
    <property type="component" value="Unassembled WGS sequence"/>
</dbReference>
<evidence type="ECO:0000313" key="2">
    <source>
        <dbReference type="EMBL" id="RZC22682.1"/>
    </source>
</evidence>
<name>A0A482VGN7_ASBVE</name>
<keyword evidence="1" id="KW-0812">Transmembrane</keyword>
<accession>A0A482VGN7</accession>
<evidence type="ECO:0000256" key="1">
    <source>
        <dbReference type="SAM" id="Phobius"/>
    </source>
</evidence>
<sequence length="128" mass="14729">MSMIFILYTIANIVATTLVLQKKLTRMDQINWGYQIIFMMLFFPYVFGVLFETRELLAPFLIYSTVIFVTFFKCCDGVIYGYQCGKSEVFYHQAANGNAGLPTPADPMSNVPLKAKRRLERNHLIILL</sequence>
<feature type="transmembrane region" description="Helical" evidence="1">
    <location>
        <begin position="60"/>
        <end position="82"/>
    </location>
</feature>
<comment type="caution">
    <text evidence="2">The sequence shown here is derived from an EMBL/GenBank/DDBJ whole genome shotgun (WGS) entry which is preliminary data.</text>
</comment>
<evidence type="ECO:0000313" key="3">
    <source>
        <dbReference type="Proteomes" id="UP000292052"/>
    </source>
</evidence>
<keyword evidence="1" id="KW-1133">Transmembrane helix</keyword>
<keyword evidence="3" id="KW-1185">Reference proteome</keyword>
<dbReference type="OrthoDB" id="6781645at2759"/>
<reference evidence="2 3" key="1">
    <citation type="submission" date="2017-03" db="EMBL/GenBank/DDBJ databases">
        <title>Genome of the blue death feigning beetle - Asbolus verrucosus.</title>
        <authorList>
            <person name="Rider S.D."/>
        </authorList>
    </citation>
    <scope>NUCLEOTIDE SEQUENCE [LARGE SCALE GENOMIC DNA]</scope>
    <source>
        <strain evidence="2">Butters</strain>
        <tissue evidence="2">Head and leg muscle</tissue>
    </source>
</reference>
<dbReference type="AlphaFoldDB" id="A0A482VGN7"/>
<dbReference type="EMBL" id="QDEB01103514">
    <property type="protein sequence ID" value="RZC22682.1"/>
    <property type="molecule type" value="Genomic_DNA"/>
</dbReference>
<proteinExistence type="predicted"/>
<protein>
    <submittedName>
        <fullName evidence="2">Uncharacterized protein</fullName>
    </submittedName>
</protein>
<keyword evidence="1" id="KW-0472">Membrane</keyword>
<feature type="transmembrane region" description="Helical" evidence="1">
    <location>
        <begin position="32"/>
        <end position="51"/>
    </location>
</feature>
<gene>
    <name evidence="2" type="ORF">BDFB_007731</name>
</gene>
<organism evidence="2 3">
    <name type="scientific">Asbolus verrucosus</name>
    <name type="common">Desert ironclad beetle</name>
    <dbReference type="NCBI Taxonomy" id="1661398"/>
    <lineage>
        <taxon>Eukaryota</taxon>
        <taxon>Metazoa</taxon>
        <taxon>Ecdysozoa</taxon>
        <taxon>Arthropoda</taxon>
        <taxon>Hexapoda</taxon>
        <taxon>Insecta</taxon>
        <taxon>Pterygota</taxon>
        <taxon>Neoptera</taxon>
        <taxon>Endopterygota</taxon>
        <taxon>Coleoptera</taxon>
        <taxon>Polyphaga</taxon>
        <taxon>Cucujiformia</taxon>
        <taxon>Tenebrionidae</taxon>
        <taxon>Pimeliinae</taxon>
        <taxon>Asbolus</taxon>
    </lineage>
</organism>